<dbReference type="RefSeq" id="WP_070964522.1">
    <property type="nucleotide sequence ID" value="NZ_CP017715.1"/>
</dbReference>
<dbReference type="Pfam" id="PF13476">
    <property type="entry name" value="AAA_23"/>
    <property type="match status" value="1"/>
</dbReference>
<feature type="coiled-coil region" evidence="1">
    <location>
        <begin position="575"/>
        <end position="603"/>
    </location>
</feature>
<evidence type="ECO:0000256" key="1">
    <source>
        <dbReference type="SAM" id="Coils"/>
    </source>
</evidence>
<dbReference type="InterPro" id="IPR016195">
    <property type="entry name" value="Pol/histidinol_Pase-like"/>
</dbReference>
<dbReference type="GO" id="GO:0016887">
    <property type="term" value="F:ATP hydrolysis activity"/>
    <property type="evidence" value="ECO:0007669"/>
    <property type="project" value="InterPro"/>
</dbReference>
<evidence type="ECO:0008006" key="6">
    <source>
        <dbReference type="Google" id="ProtNLM"/>
    </source>
</evidence>
<evidence type="ECO:0000259" key="2">
    <source>
        <dbReference type="Pfam" id="PF13304"/>
    </source>
</evidence>
<dbReference type="STRING" id="1874317.BKP64_00485"/>
<dbReference type="PANTHER" id="PTHR32182">
    <property type="entry name" value="DNA REPLICATION AND REPAIR PROTEIN RECF"/>
    <property type="match status" value="1"/>
</dbReference>
<protein>
    <recommendedName>
        <fullName evidence="6">Phosphoesterase</fullName>
    </recommendedName>
</protein>
<reference evidence="4 5" key="1">
    <citation type="submission" date="2016-10" db="EMBL/GenBank/DDBJ databases">
        <title>Marinobacter salinus sp. nov., a moderately halophilic bacterium isolated from a tidal flat environment.</title>
        <authorList>
            <person name="Park S.-J."/>
        </authorList>
    </citation>
    <scope>NUCLEOTIDE SEQUENCE [LARGE SCALE GENOMIC DNA]</scope>
    <source>
        <strain evidence="4 5">Hb8</strain>
    </source>
</reference>
<proteinExistence type="predicted"/>
<organism evidence="4 5">
    <name type="scientific">Marinobacter salinus</name>
    <dbReference type="NCBI Taxonomy" id="1874317"/>
    <lineage>
        <taxon>Bacteria</taxon>
        <taxon>Pseudomonadati</taxon>
        <taxon>Pseudomonadota</taxon>
        <taxon>Gammaproteobacteria</taxon>
        <taxon>Pseudomonadales</taxon>
        <taxon>Marinobacteraceae</taxon>
        <taxon>Marinobacter</taxon>
    </lineage>
</organism>
<dbReference type="GO" id="GO:0006302">
    <property type="term" value="P:double-strand break repair"/>
    <property type="evidence" value="ECO:0007669"/>
    <property type="project" value="InterPro"/>
</dbReference>
<sequence>MESDFKGMRWLKCDLQVQTPEDGRHWLDDGLKLLDPRRPKNNGQVDESDMQEKARIFLRRCHELQLDLVGLTDHNFSTRTDPRDWFAVHLVEQNKAVAREFDRAPLVIMPGFEVDIGYHVLCLFNPAKKQKHFEECNRVLTKLGLAEGERFDQAGPKQLRHHGQKVSLKKLIEIVQNENDGIVIAAHADQNNGLFSDAANREDYSNPELYGVELTQNPPAQKYQDILSGRNAAWHREHSHPAWVMSSDAKSIQAEDGKPKANSLGYRYTWIKMSVPSVESLRQAFLDQDSRISRPLDIATDKPPGASVKQSIIQSILIKNAVFLADQDVYFSPNMNCVIGGRGSGKSTLLEYLRVMLGKDKGKDLDEGTRERIERVKGTLTSPEAKTSLEVRWVSADGVKDTIVLESGRPMVQGLDLEDPATYFDNLKVSFYSQQQLNRLTDSRTDGRGIRQAERLLELVDGFAEEELEELGNKEATLKRQISAAFSVKRSISEQQSILRRLRQERQELERQWKAQSDIQVPARRHQALKEEERYLSRVKGEEGAQFSDVADLADEIAESHVTFAVDEAPHGQWLKEIDQKVKEEKSKLAAQIRKSVEQFEQQISGFFDNDQSWGGIKAEIEQADDQFNRACEEKGLSPDDVGHLQEINHARTRKDGEIEAVEHEIDRLKATLDDPDVLISSLHGIWRQQFAKRNEAVAKANDLAVLDGCEQRFVEVSAAYQQDSKAFTKHWSDFGPNDGRTRLGRAWADLGDKLYKAFTEDGVDCASPWQYLKERLDVETKAAGVEFEDLSRDLYTHVFENEEKWERLQVSRVDDAVDMKLYRPDGTVAGSIAEGSLSDGQRNTAALALLLAQDGGPLVIDQPEDELDSNFVFRELIPMLRKVKCKRQLIMATHNANLPVNGDAELVYAFEAKNSRGEVLAEGGLDQGEVTKAVLDIMEGTEEAFRRRREKYHF</sequence>
<dbReference type="EMBL" id="CP017715">
    <property type="protein sequence ID" value="AOY86773.1"/>
    <property type="molecule type" value="Genomic_DNA"/>
</dbReference>
<dbReference type="InterPro" id="IPR003959">
    <property type="entry name" value="ATPase_AAA_core"/>
</dbReference>
<dbReference type="Gene3D" id="3.20.20.140">
    <property type="entry name" value="Metal-dependent hydrolases"/>
    <property type="match status" value="1"/>
</dbReference>
<feature type="domain" description="Rad50/SbcC-type AAA" evidence="3">
    <location>
        <begin position="316"/>
        <end position="602"/>
    </location>
</feature>
<dbReference type="InterPro" id="IPR027417">
    <property type="entry name" value="P-loop_NTPase"/>
</dbReference>
<feature type="coiled-coil region" evidence="1">
    <location>
        <begin position="492"/>
        <end position="519"/>
    </location>
</feature>
<accession>A0A1D9GGP1</accession>
<gene>
    <name evidence="4" type="ORF">BKP64_00485</name>
</gene>
<dbReference type="GO" id="GO:0000731">
    <property type="term" value="P:DNA synthesis involved in DNA repair"/>
    <property type="evidence" value="ECO:0007669"/>
    <property type="project" value="TreeGrafter"/>
</dbReference>
<feature type="domain" description="ATPase AAA-type core" evidence="2">
    <location>
        <begin position="833"/>
        <end position="899"/>
    </location>
</feature>
<dbReference type="SUPFAM" id="SSF52540">
    <property type="entry name" value="P-loop containing nucleoside triphosphate hydrolases"/>
    <property type="match status" value="1"/>
</dbReference>
<dbReference type="Pfam" id="PF13304">
    <property type="entry name" value="AAA_21"/>
    <property type="match status" value="1"/>
</dbReference>
<dbReference type="AlphaFoldDB" id="A0A1D9GGP1"/>
<evidence type="ECO:0000313" key="5">
    <source>
        <dbReference type="Proteomes" id="UP000177445"/>
    </source>
</evidence>
<dbReference type="OrthoDB" id="9791620at2"/>
<keyword evidence="1" id="KW-0175">Coiled coil</keyword>
<dbReference type="Proteomes" id="UP000177445">
    <property type="component" value="Chromosome"/>
</dbReference>
<dbReference type="SUPFAM" id="SSF89550">
    <property type="entry name" value="PHP domain-like"/>
    <property type="match status" value="1"/>
</dbReference>
<keyword evidence="5" id="KW-1185">Reference proteome</keyword>
<dbReference type="InterPro" id="IPR054787">
    <property type="entry name" value="TrlF_ATPase"/>
</dbReference>
<dbReference type="Gene3D" id="3.40.50.300">
    <property type="entry name" value="P-loop containing nucleotide triphosphate hydrolases"/>
    <property type="match status" value="2"/>
</dbReference>
<evidence type="ECO:0000313" key="4">
    <source>
        <dbReference type="EMBL" id="AOY86773.1"/>
    </source>
</evidence>
<dbReference type="NCBIfam" id="NF045780">
    <property type="entry name" value="TrlF_fam_ATP"/>
    <property type="match status" value="1"/>
</dbReference>
<dbReference type="InterPro" id="IPR038729">
    <property type="entry name" value="Rad50/SbcC_AAA"/>
</dbReference>
<evidence type="ECO:0000259" key="3">
    <source>
        <dbReference type="Pfam" id="PF13476"/>
    </source>
</evidence>
<dbReference type="GO" id="GO:0005524">
    <property type="term" value="F:ATP binding"/>
    <property type="evidence" value="ECO:0007669"/>
    <property type="project" value="InterPro"/>
</dbReference>
<name>A0A1D9GGP1_9GAMM</name>
<dbReference type="PANTHER" id="PTHR32182:SF0">
    <property type="entry name" value="DNA REPLICATION AND REPAIR PROTEIN RECF"/>
    <property type="match status" value="1"/>
</dbReference>
<dbReference type="KEGG" id="msq:BKP64_00485"/>